<dbReference type="Proteomes" id="UP001362999">
    <property type="component" value="Unassembled WGS sequence"/>
</dbReference>
<gene>
    <name evidence="1" type="ORF">R3P38DRAFT_3191809</name>
</gene>
<protein>
    <submittedName>
        <fullName evidence="1">Uncharacterized protein</fullName>
    </submittedName>
</protein>
<evidence type="ECO:0000313" key="1">
    <source>
        <dbReference type="EMBL" id="KAK7026594.1"/>
    </source>
</evidence>
<organism evidence="1 2">
    <name type="scientific">Favolaschia claudopus</name>
    <dbReference type="NCBI Taxonomy" id="2862362"/>
    <lineage>
        <taxon>Eukaryota</taxon>
        <taxon>Fungi</taxon>
        <taxon>Dikarya</taxon>
        <taxon>Basidiomycota</taxon>
        <taxon>Agaricomycotina</taxon>
        <taxon>Agaricomycetes</taxon>
        <taxon>Agaricomycetidae</taxon>
        <taxon>Agaricales</taxon>
        <taxon>Marasmiineae</taxon>
        <taxon>Mycenaceae</taxon>
        <taxon>Favolaschia</taxon>
    </lineage>
</organism>
<reference evidence="1 2" key="1">
    <citation type="journal article" date="2024" name="J Genomics">
        <title>Draft genome sequencing and assembly of Favolaschia claudopus CIRM-BRFM 2984 isolated from oak limbs.</title>
        <authorList>
            <person name="Navarro D."/>
            <person name="Drula E."/>
            <person name="Chaduli D."/>
            <person name="Cazenave R."/>
            <person name="Ahrendt S."/>
            <person name="Wang J."/>
            <person name="Lipzen A."/>
            <person name="Daum C."/>
            <person name="Barry K."/>
            <person name="Grigoriev I.V."/>
            <person name="Favel A."/>
            <person name="Rosso M.N."/>
            <person name="Martin F."/>
        </authorList>
    </citation>
    <scope>NUCLEOTIDE SEQUENCE [LARGE SCALE GENOMIC DNA]</scope>
    <source>
        <strain evidence="1 2">CIRM-BRFM 2984</strain>
    </source>
</reference>
<proteinExistence type="predicted"/>
<accession>A0AAW0BKR4</accession>
<dbReference type="AlphaFoldDB" id="A0AAW0BKR4"/>
<evidence type="ECO:0000313" key="2">
    <source>
        <dbReference type="Proteomes" id="UP001362999"/>
    </source>
</evidence>
<sequence>MLNFNIALSLSISSARCAPERSFANVKPFHFVRLQFNPMVWVDSGFLNSSPTFKPVDSLRTIPTACFDSDSANAFRSGFCYWLSLEVFILVKFGISFKRRLYDARLNVELNEDFGVGLRVSLSMVGMKSIQRLDPSSTDAVQYFKPPPTGRLSPYSSSRRRLGRWIEGRLDYTSGTIAYQYQLTYRVLVSSTSTWAWAWTRGGVDRLRLEVFNFEVYLDRHLDGRDEYNLKYLEVLSTSFGFFGTR</sequence>
<keyword evidence="2" id="KW-1185">Reference proteome</keyword>
<name>A0AAW0BKR4_9AGAR</name>
<dbReference type="EMBL" id="JAWWNJ010000031">
    <property type="protein sequence ID" value="KAK7026594.1"/>
    <property type="molecule type" value="Genomic_DNA"/>
</dbReference>
<comment type="caution">
    <text evidence="1">The sequence shown here is derived from an EMBL/GenBank/DDBJ whole genome shotgun (WGS) entry which is preliminary data.</text>
</comment>